<reference evidence="2 3" key="1">
    <citation type="submission" date="2016-02" db="EMBL/GenBank/DDBJ databases">
        <authorList>
            <person name="Wen L."/>
            <person name="He K."/>
            <person name="Yang H."/>
        </authorList>
    </citation>
    <scope>NUCLEOTIDE SEQUENCE [LARGE SCALE GENOMIC DNA]</scope>
    <source>
        <strain evidence="2 3">CZ1127</strain>
    </source>
</reference>
<evidence type="ECO:0000313" key="3">
    <source>
        <dbReference type="Proteomes" id="UP000092967"/>
    </source>
</evidence>
<dbReference type="OrthoDB" id="663527at2"/>
<keyword evidence="3" id="KW-1185">Reference proteome</keyword>
<dbReference type="STRING" id="1790137.AXE80_04765"/>
<protein>
    <submittedName>
        <fullName evidence="2">Uncharacterized protein</fullName>
    </submittedName>
</protein>
<accession>A0A1B1Y4C9</accession>
<proteinExistence type="predicted"/>
<dbReference type="InterPro" id="IPR045607">
    <property type="entry name" value="DUF6452"/>
</dbReference>
<dbReference type="RefSeq" id="WP_068824949.1">
    <property type="nucleotide sequence ID" value="NZ_CP014224.1"/>
</dbReference>
<dbReference type="Pfam" id="PF20050">
    <property type="entry name" value="DUF6452"/>
    <property type="match status" value="1"/>
</dbReference>
<organism evidence="2 3">
    <name type="scientific">Wenyingzhuangia fucanilytica</name>
    <dbReference type="NCBI Taxonomy" id="1790137"/>
    <lineage>
        <taxon>Bacteria</taxon>
        <taxon>Pseudomonadati</taxon>
        <taxon>Bacteroidota</taxon>
        <taxon>Flavobacteriia</taxon>
        <taxon>Flavobacteriales</taxon>
        <taxon>Flavobacteriaceae</taxon>
        <taxon>Wenyingzhuangia</taxon>
    </lineage>
</organism>
<keyword evidence="1" id="KW-0732">Signal</keyword>
<sequence length="151" mass="17115">MKKILPFLFLAILTAALTSSCQDEFCLDPTTPNLIIRFYDKDVVTEKKSIELKVWVENKDTIYNGVSTDSIYLPIDTKNSSVVYHIKSDDITEDITLSYTVEDKFVSKACGFKSIFNNITVNTTNNGWLNSFTTTTSDITNQNQAHVKIFH</sequence>
<dbReference type="Proteomes" id="UP000092967">
    <property type="component" value="Chromosome"/>
</dbReference>
<feature type="signal peptide" evidence="1">
    <location>
        <begin position="1"/>
        <end position="21"/>
    </location>
</feature>
<evidence type="ECO:0000313" key="2">
    <source>
        <dbReference type="EMBL" id="ANW95631.1"/>
    </source>
</evidence>
<evidence type="ECO:0000256" key="1">
    <source>
        <dbReference type="SAM" id="SignalP"/>
    </source>
</evidence>
<gene>
    <name evidence="2" type="ORF">AXE80_04765</name>
</gene>
<dbReference type="PROSITE" id="PS51257">
    <property type="entry name" value="PROKAR_LIPOPROTEIN"/>
    <property type="match status" value="1"/>
</dbReference>
<dbReference type="EMBL" id="CP014224">
    <property type="protein sequence ID" value="ANW95631.1"/>
    <property type="molecule type" value="Genomic_DNA"/>
</dbReference>
<feature type="chain" id="PRO_5008532456" evidence="1">
    <location>
        <begin position="22"/>
        <end position="151"/>
    </location>
</feature>
<name>A0A1B1Y4C9_9FLAO</name>
<dbReference type="AlphaFoldDB" id="A0A1B1Y4C9"/>
<dbReference type="KEGG" id="wfu:AXE80_04765"/>